<dbReference type="OrthoDB" id="1724574at2759"/>
<dbReference type="Proteomes" id="UP000245207">
    <property type="component" value="Unassembled WGS sequence"/>
</dbReference>
<dbReference type="SUPFAM" id="SSF53335">
    <property type="entry name" value="S-adenosyl-L-methionine-dependent methyltransferases"/>
    <property type="match status" value="1"/>
</dbReference>
<dbReference type="Gene3D" id="3.40.50.150">
    <property type="entry name" value="Vaccinia Virus protein VP39"/>
    <property type="match status" value="1"/>
</dbReference>
<sequence length="75" mass="8377">MIVVTYFSLKTEDPVKKPKSVADVRYGIGGSSRYLSRYFAPDGYGVTMSPTQVEKAKVLAAAQELDKKVIRINHR</sequence>
<dbReference type="AlphaFoldDB" id="A0A2U1QNW8"/>
<dbReference type="GO" id="GO:0008168">
    <property type="term" value="F:methyltransferase activity"/>
    <property type="evidence" value="ECO:0007669"/>
    <property type="project" value="UniProtKB-KW"/>
</dbReference>
<keyword evidence="1" id="KW-0489">Methyltransferase</keyword>
<protein>
    <submittedName>
        <fullName evidence="1">Methyltransferase type 11</fullName>
    </submittedName>
</protein>
<evidence type="ECO:0000313" key="1">
    <source>
        <dbReference type="EMBL" id="PWA99672.1"/>
    </source>
</evidence>
<keyword evidence="1" id="KW-0808">Transferase</keyword>
<keyword evidence="2" id="KW-1185">Reference proteome</keyword>
<dbReference type="EMBL" id="PKPP01000009">
    <property type="protein sequence ID" value="PWA99672.1"/>
    <property type="molecule type" value="Genomic_DNA"/>
</dbReference>
<gene>
    <name evidence="1" type="ORF">CTI12_AA002040</name>
</gene>
<organism evidence="1 2">
    <name type="scientific">Artemisia annua</name>
    <name type="common">Sweet wormwood</name>
    <dbReference type="NCBI Taxonomy" id="35608"/>
    <lineage>
        <taxon>Eukaryota</taxon>
        <taxon>Viridiplantae</taxon>
        <taxon>Streptophyta</taxon>
        <taxon>Embryophyta</taxon>
        <taxon>Tracheophyta</taxon>
        <taxon>Spermatophyta</taxon>
        <taxon>Magnoliopsida</taxon>
        <taxon>eudicotyledons</taxon>
        <taxon>Gunneridae</taxon>
        <taxon>Pentapetalae</taxon>
        <taxon>asterids</taxon>
        <taxon>campanulids</taxon>
        <taxon>Asterales</taxon>
        <taxon>Asteraceae</taxon>
        <taxon>Asteroideae</taxon>
        <taxon>Anthemideae</taxon>
        <taxon>Artemisiinae</taxon>
        <taxon>Artemisia</taxon>
    </lineage>
</organism>
<name>A0A2U1QNW8_ARTAN</name>
<proteinExistence type="predicted"/>
<comment type="caution">
    <text evidence="1">The sequence shown here is derived from an EMBL/GenBank/DDBJ whole genome shotgun (WGS) entry which is preliminary data.</text>
</comment>
<dbReference type="STRING" id="35608.A0A2U1QNW8"/>
<evidence type="ECO:0000313" key="2">
    <source>
        <dbReference type="Proteomes" id="UP000245207"/>
    </source>
</evidence>
<dbReference type="GO" id="GO:0032259">
    <property type="term" value="P:methylation"/>
    <property type="evidence" value="ECO:0007669"/>
    <property type="project" value="UniProtKB-KW"/>
</dbReference>
<reference evidence="1 2" key="1">
    <citation type="journal article" date="2018" name="Mol. Plant">
        <title>The genome of Artemisia annua provides insight into the evolution of Asteraceae family and artemisinin biosynthesis.</title>
        <authorList>
            <person name="Shen Q."/>
            <person name="Zhang L."/>
            <person name="Liao Z."/>
            <person name="Wang S."/>
            <person name="Yan T."/>
            <person name="Shi P."/>
            <person name="Liu M."/>
            <person name="Fu X."/>
            <person name="Pan Q."/>
            <person name="Wang Y."/>
            <person name="Lv Z."/>
            <person name="Lu X."/>
            <person name="Zhang F."/>
            <person name="Jiang W."/>
            <person name="Ma Y."/>
            <person name="Chen M."/>
            <person name="Hao X."/>
            <person name="Li L."/>
            <person name="Tang Y."/>
            <person name="Lv G."/>
            <person name="Zhou Y."/>
            <person name="Sun X."/>
            <person name="Brodelius P.E."/>
            <person name="Rose J.K.C."/>
            <person name="Tang K."/>
        </authorList>
    </citation>
    <scope>NUCLEOTIDE SEQUENCE [LARGE SCALE GENOMIC DNA]</scope>
    <source>
        <strain evidence="2">cv. Huhao1</strain>
        <tissue evidence="1">Leaf</tissue>
    </source>
</reference>
<dbReference type="InterPro" id="IPR029063">
    <property type="entry name" value="SAM-dependent_MTases_sf"/>
</dbReference>
<accession>A0A2U1QNW8</accession>